<dbReference type="InterPro" id="IPR015422">
    <property type="entry name" value="PyrdxlP-dep_Trfase_small"/>
</dbReference>
<dbReference type="Gene3D" id="3.90.1150.10">
    <property type="entry name" value="Aspartate Aminotransferase, domain 1"/>
    <property type="match status" value="1"/>
</dbReference>
<sequence length="435" mass="48799">MDALDEIQESVVVKNGNSNTHSSLFSDLRPLGPEGPFSLETQFIADSDSCKVNLIIGAYRNNQGQAWQPPSLVEAKKRIHVESCLHEYLPLHGSAEFLESSKLLVLGPEITNQAYDRIASIQTISGTGANSLIAKFLDNHTHPANIWLPDPTWVNHADIWKENAPGVDLRWYPYYDESSRSLSFSAMIQTLQRDTQENDAILLHACAHNPTGLDPTKEQWEEIALVCKEKKLFVIFDSAYQGFASGDLDHDAWAIRHFFTHPGLEFAICQSFSKNMSLYGERLGALHIVVSRKSSSPPTASVHGHLAEIQRACVSMAPLFGSRVANEIFKSEDLHLMWQADLLLMSNRIKTMRKAVYDELVRLQTPGNWDHVVHQTGMFSYTGLTEEQVGRLRKEHHVYMLPSGRASICGLTCANFKYTAQAIHSVITDTQKRQV</sequence>
<keyword evidence="10" id="KW-1185">Reference proteome</keyword>
<evidence type="ECO:0000259" key="8">
    <source>
        <dbReference type="Pfam" id="PF00155"/>
    </source>
</evidence>
<accession>A0A9W9QAS6</accession>
<evidence type="ECO:0000313" key="9">
    <source>
        <dbReference type="EMBL" id="KAJ5330296.1"/>
    </source>
</evidence>
<dbReference type="PRINTS" id="PR00799">
    <property type="entry name" value="TRANSAMINASE"/>
</dbReference>
<keyword evidence="5 7" id="KW-0808">Transferase</keyword>
<dbReference type="PROSITE" id="PS00105">
    <property type="entry name" value="AA_TRANSFER_CLASS_1"/>
    <property type="match status" value="1"/>
</dbReference>
<evidence type="ECO:0000256" key="2">
    <source>
        <dbReference type="ARBA" id="ARBA00007441"/>
    </source>
</evidence>
<dbReference type="GO" id="GO:0030170">
    <property type="term" value="F:pyridoxal phosphate binding"/>
    <property type="evidence" value="ECO:0007669"/>
    <property type="project" value="InterPro"/>
</dbReference>
<name>A0A9W9QAS6_9EURO</name>
<comment type="caution">
    <text evidence="9">The sequence shown here is derived from an EMBL/GenBank/DDBJ whole genome shotgun (WGS) entry which is preliminary data.</text>
</comment>
<dbReference type="SUPFAM" id="SSF53383">
    <property type="entry name" value="PLP-dependent transferases"/>
    <property type="match status" value="1"/>
</dbReference>
<evidence type="ECO:0000256" key="5">
    <source>
        <dbReference type="ARBA" id="ARBA00022679"/>
    </source>
</evidence>
<evidence type="ECO:0000256" key="4">
    <source>
        <dbReference type="ARBA" id="ARBA00022576"/>
    </source>
</evidence>
<evidence type="ECO:0000256" key="3">
    <source>
        <dbReference type="ARBA" id="ARBA00011738"/>
    </source>
</evidence>
<dbReference type="InterPro" id="IPR015424">
    <property type="entry name" value="PyrdxlP-dep_Trfase"/>
</dbReference>
<gene>
    <name evidence="9" type="ORF">N7476_000079</name>
</gene>
<dbReference type="InterPro" id="IPR015421">
    <property type="entry name" value="PyrdxlP-dep_Trfase_major"/>
</dbReference>
<keyword evidence="4 7" id="KW-0032">Aminotransferase</keyword>
<reference evidence="9" key="2">
    <citation type="journal article" date="2023" name="IMA Fungus">
        <title>Comparative genomic study of the Penicillium genus elucidates a diverse pangenome and 15 lateral gene transfer events.</title>
        <authorList>
            <person name="Petersen C."/>
            <person name="Sorensen T."/>
            <person name="Nielsen M.R."/>
            <person name="Sondergaard T.E."/>
            <person name="Sorensen J.L."/>
            <person name="Fitzpatrick D.A."/>
            <person name="Frisvad J.C."/>
            <person name="Nielsen K.L."/>
        </authorList>
    </citation>
    <scope>NUCLEOTIDE SEQUENCE</scope>
    <source>
        <strain evidence="9">IBT 21472</strain>
    </source>
</reference>
<evidence type="ECO:0000256" key="7">
    <source>
        <dbReference type="RuleBase" id="RU000480"/>
    </source>
</evidence>
<proteinExistence type="inferred from homology"/>
<dbReference type="PANTHER" id="PTHR11879:SF20">
    <property type="entry name" value="ASPARTATE AMINOTRANSFERASE"/>
    <property type="match status" value="1"/>
</dbReference>
<dbReference type="PANTHER" id="PTHR11879">
    <property type="entry name" value="ASPARTATE AMINOTRANSFERASE"/>
    <property type="match status" value="1"/>
</dbReference>
<protein>
    <recommendedName>
        <fullName evidence="7">Aspartate aminotransferase</fullName>
        <ecNumber evidence="7">2.6.1.1</ecNumber>
    </recommendedName>
</protein>
<dbReference type="InterPro" id="IPR000796">
    <property type="entry name" value="Asp_trans"/>
</dbReference>
<dbReference type="GO" id="GO:0004069">
    <property type="term" value="F:L-aspartate:2-oxoglutarate aminotransferase activity"/>
    <property type="evidence" value="ECO:0007669"/>
    <property type="project" value="UniProtKB-EC"/>
</dbReference>
<comment type="miscellaneous">
    <text evidence="7">In eukaryotes there are cytoplasmic, mitochondrial and chloroplastic isozymes.</text>
</comment>
<comment type="similarity">
    <text evidence="2">Belongs to the class-I pyridoxal-phosphate-dependent aminotransferase family.</text>
</comment>
<dbReference type="EMBL" id="JAPZBO010000001">
    <property type="protein sequence ID" value="KAJ5330296.1"/>
    <property type="molecule type" value="Genomic_DNA"/>
</dbReference>
<dbReference type="GO" id="GO:0006532">
    <property type="term" value="P:aspartate biosynthetic process"/>
    <property type="evidence" value="ECO:0007669"/>
    <property type="project" value="TreeGrafter"/>
</dbReference>
<reference evidence="9" key="1">
    <citation type="submission" date="2022-12" db="EMBL/GenBank/DDBJ databases">
        <authorList>
            <person name="Petersen C."/>
        </authorList>
    </citation>
    <scope>NUCLEOTIDE SEQUENCE</scope>
    <source>
        <strain evidence="9">IBT 21472</strain>
    </source>
</reference>
<dbReference type="InterPro" id="IPR004839">
    <property type="entry name" value="Aminotransferase_I/II_large"/>
</dbReference>
<evidence type="ECO:0000256" key="1">
    <source>
        <dbReference type="ARBA" id="ARBA00001933"/>
    </source>
</evidence>
<feature type="domain" description="Aminotransferase class I/classII large" evidence="8">
    <location>
        <begin position="51"/>
        <end position="423"/>
    </location>
</feature>
<organism evidence="9 10">
    <name type="scientific">Penicillium atrosanguineum</name>
    <dbReference type="NCBI Taxonomy" id="1132637"/>
    <lineage>
        <taxon>Eukaryota</taxon>
        <taxon>Fungi</taxon>
        <taxon>Dikarya</taxon>
        <taxon>Ascomycota</taxon>
        <taxon>Pezizomycotina</taxon>
        <taxon>Eurotiomycetes</taxon>
        <taxon>Eurotiomycetidae</taxon>
        <taxon>Eurotiales</taxon>
        <taxon>Aspergillaceae</taxon>
        <taxon>Penicillium</taxon>
    </lineage>
</organism>
<dbReference type="FunFam" id="3.40.640.10:FF:000066">
    <property type="entry name" value="Aspartate aminotransferase"/>
    <property type="match status" value="1"/>
</dbReference>
<dbReference type="GO" id="GO:0005829">
    <property type="term" value="C:cytosol"/>
    <property type="evidence" value="ECO:0007669"/>
    <property type="project" value="TreeGrafter"/>
</dbReference>
<comment type="catalytic activity">
    <reaction evidence="7">
        <text>L-aspartate + 2-oxoglutarate = oxaloacetate + L-glutamate</text>
        <dbReference type="Rhea" id="RHEA:21824"/>
        <dbReference type="ChEBI" id="CHEBI:16452"/>
        <dbReference type="ChEBI" id="CHEBI:16810"/>
        <dbReference type="ChEBI" id="CHEBI:29985"/>
        <dbReference type="ChEBI" id="CHEBI:29991"/>
        <dbReference type="EC" id="2.6.1.1"/>
    </reaction>
</comment>
<dbReference type="Pfam" id="PF00155">
    <property type="entry name" value="Aminotran_1_2"/>
    <property type="match status" value="1"/>
</dbReference>
<dbReference type="AlphaFoldDB" id="A0A9W9QAS6"/>
<comment type="cofactor">
    <cofactor evidence="1">
        <name>pyridoxal 5'-phosphate</name>
        <dbReference type="ChEBI" id="CHEBI:597326"/>
    </cofactor>
</comment>
<dbReference type="InterPro" id="IPR004838">
    <property type="entry name" value="NHTrfase_class1_PyrdxlP-BS"/>
</dbReference>
<dbReference type="EC" id="2.6.1.1" evidence="7"/>
<dbReference type="CDD" id="cd00609">
    <property type="entry name" value="AAT_like"/>
    <property type="match status" value="1"/>
</dbReference>
<evidence type="ECO:0000256" key="6">
    <source>
        <dbReference type="ARBA" id="ARBA00022898"/>
    </source>
</evidence>
<dbReference type="Proteomes" id="UP001147746">
    <property type="component" value="Unassembled WGS sequence"/>
</dbReference>
<evidence type="ECO:0000313" key="10">
    <source>
        <dbReference type="Proteomes" id="UP001147746"/>
    </source>
</evidence>
<dbReference type="Gene3D" id="3.40.640.10">
    <property type="entry name" value="Type I PLP-dependent aspartate aminotransferase-like (Major domain)"/>
    <property type="match status" value="1"/>
</dbReference>
<comment type="subunit">
    <text evidence="3 7">Homodimer.</text>
</comment>
<keyword evidence="6" id="KW-0663">Pyridoxal phosphate</keyword>